<reference evidence="1 2" key="1">
    <citation type="journal article" date="2018" name="Evol. Lett.">
        <title>Horizontal gene cluster transfer increased hallucinogenic mushroom diversity.</title>
        <authorList>
            <person name="Reynolds H.T."/>
            <person name="Vijayakumar V."/>
            <person name="Gluck-Thaler E."/>
            <person name="Korotkin H.B."/>
            <person name="Matheny P.B."/>
            <person name="Slot J.C."/>
        </authorList>
    </citation>
    <scope>NUCLEOTIDE SEQUENCE [LARGE SCALE GENOMIC DNA]</scope>
    <source>
        <strain evidence="1 2">SRW20</strain>
    </source>
</reference>
<sequence>MRQAKGDDIVNRSKVFGGVNVIFMGDLCQLKPPKQVALYGRPVAKSKSKKDISKDEIKTLNGIVIWRQVVKVVELVKNCRHSGDPRFSEFLSRLRVGRCTAATSNLLTMDDYQYLQSRLLANIHRQNPQELETFKDAPFIVGTKKLRDLLNAEIIQSRATRSNKEVHLYYSKDFCKRQQVTGGTAEYLWTLQSCHVRDSFGRLPLFEGMKVMVTENVAFDSKIVNGSEGTIRNIVYDVDEEGRRFPIVAYVHIEGIGFNIPGLEEDVVPIFPTRVSISSVTLNAVGLDGCTFTRLQLPLMPGYAFTDFKSQGKTLTKAIVDIVTARGQGAYVMLSRVTSLSGIAILRWFPPSCIYTRLPEDLRAELVRLNCAC</sequence>
<gene>
    <name evidence="1" type="ORF">CVT26_005016</name>
</gene>
<keyword evidence="2" id="KW-1185">Reference proteome</keyword>
<dbReference type="InParanoid" id="A0A409W8A6"/>
<dbReference type="PANTHER" id="PTHR47642:SF6">
    <property type="entry name" value="ATP-DEPENDENT DNA HELICASE"/>
    <property type="match status" value="1"/>
</dbReference>
<evidence type="ECO:0000313" key="2">
    <source>
        <dbReference type="Proteomes" id="UP000284706"/>
    </source>
</evidence>
<dbReference type="SUPFAM" id="SSF52540">
    <property type="entry name" value="P-loop containing nucleoside triphosphate hydrolases"/>
    <property type="match status" value="1"/>
</dbReference>
<dbReference type="InterPro" id="IPR051055">
    <property type="entry name" value="PIF1_helicase"/>
</dbReference>
<proteinExistence type="predicted"/>
<name>A0A409W8A6_9AGAR</name>
<dbReference type="PANTHER" id="PTHR47642">
    <property type="entry name" value="ATP-DEPENDENT DNA HELICASE"/>
    <property type="match status" value="1"/>
</dbReference>
<dbReference type="STRING" id="231916.A0A409W8A6"/>
<dbReference type="Proteomes" id="UP000284706">
    <property type="component" value="Unassembled WGS sequence"/>
</dbReference>
<evidence type="ECO:0000313" key="1">
    <source>
        <dbReference type="EMBL" id="PPQ74770.1"/>
    </source>
</evidence>
<dbReference type="InterPro" id="IPR027417">
    <property type="entry name" value="P-loop_NTPase"/>
</dbReference>
<dbReference type="AlphaFoldDB" id="A0A409W8A6"/>
<dbReference type="EMBL" id="NHYE01005315">
    <property type="protein sequence ID" value="PPQ74770.1"/>
    <property type="molecule type" value="Genomic_DNA"/>
</dbReference>
<protein>
    <submittedName>
        <fullName evidence="1">Uncharacterized protein</fullName>
    </submittedName>
</protein>
<dbReference type="OrthoDB" id="432234at2759"/>
<comment type="caution">
    <text evidence="1">The sequence shown here is derived from an EMBL/GenBank/DDBJ whole genome shotgun (WGS) entry which is preliminary data.</text>
</comment>
<accession>A0A409W8A6</accession>
<organism evidence="1 2">
    <name type="scientific">Gymnopilus dilepis</name>
    <dbReference type="NCBI Taxonomy" id="231916"/>
    <lineage>
        <taxon>Eukaryota</taxon>
        <taxon>Fungi</taxon>
        <taxon>Dikarya</taxon>
        <taxon>Basidiomycota</taxon>
        <taxon>Agaricomycotina</taxon>
        <taxon>Agaricomycetes</taxon>
        <taxon>Agaricomycetidae</taxon>
        <taxon>Agaricales</taxon>
        <taxon>Agaricineae</taxon>
        <taxon>Hymenogastraceae</taxon>
        <taxon>Gymnopilus</taxon>
    </lineage>
</organism>